<evidence type="ECO:0000313" key="5">
    <source>
        <dbReference type="EMBL" id="GMI19175.1"/>
    </source>
</evidence>
<evidence type="ECO:0000256" key="1">
    <source>
        <dbReference type="ARBA" id="ARBA00006382"/>
    </source>
</evidence>
<comment type="caution">
    <text evidence="5">The sequence shown here is derived from an EMBL/GenBank/DDBJ whole genome shotgun (WGS) entry which is preliminary data.</text>
</comment>
<comment type="similarity">
    <text evidence="1">Belongs to the Glu/Leu/Phe/Val dehydrogenases family.</text>
</comment>
<evidence type="ECO:0000313" key="6">
    <source>
        <dbReference type="Proteomes" id="UP001165060"/>
    </source>
</evidence>
<protein>
    <recommendedName>
        <fullName evidence="4">Glutamate/phenylalanine/leucine/valine/L-tryptophan dehydrogenase dimerisation domain-containing protein</fullName>
    </recommendedName>
</protein>
<feature type="compositionally biased region" description="Low complexity" evidence="3">
    <location>
        <begin position="19"/>
        <end position="41"/>
    </location>
</feature>
<gene>
    <name evidence="5" type="ORF">TeGR_g14906</name>
</gene>
<proteinExistence type="inferred from homology"/>
<dbReference type="InterPro" id="IPR050724">
    <property type="entry name" value="Glu_Leu_Phe_Val_DH"/>
</dbReference>
<dbReference type="Proteomes" id="UP001165060">
    <property type="component" value="Unassembled WGS sequence"/>
</dbReference>
<dbReference type="Pfam" id="PF02812">
    <property type="entry name" value="ELFV_dehydrog_N"/>
    <property type="match status" value="1"/>
</dbReference>
<keyword evidence="2" id="KW-0560">Oxidoreductase</keyword>
<keyword evidence="6" id="KW-1185">Reference proteome</keyword>
<dbReference type="Gene3D" id="3.40.50.10860">
    <property type="entry name" value="Leucine Dehydrogenase, chain A, domain 1"/>
    <property type="match status" value="1"/>
</dbReference>
<evidence type="ECO:0000256" key="3">
    <source>
        <dbReference type="SAM" id="MobiDB-lite"/>
    </source>
</evidence>
<accession>A0ABQ6M4B4</accession>
<reference evidence="5 6" key="1">
    <citation type="journal article" date="2023" name="Commun. Biol.">
        <title>Genome analysis of Parmales, the sister group of diatoms, reveals the evolutionary specialization of diatoms from phago-mixotrophs to photoautotrophs.</title>
        <authorList>
            <person name="Ban H."/>
            <person name="Sato S."/>
            <person name="Yoshikawa S."/>
            <person name="Yamada K."/>
            <person name="Nakamura Y."/>
            <person name="Ichinomiya M."/>
            <person name="Sato N."/>
            <person name="Blanc-Mathieu R."/>
            <person name="Endo H."/>
            <person name="Kuwata A."/>
            <person name="Ogata H."/>
        </authorList>
    </citation>
    <scope>NUCLEOTIDE SEQUENCE [LARGE SCALE GENOMIC DNA]</scope>
</reference>
<name>A0ABQ6M4B4_9STRA</name>
<dbReference type="SUPFAM" id="SSF53223">
    <property type="entry name" value="Aminoacid dehydrogenase-like, N-terminal domain"/>
    <property type="match status" value="1"/>
</dbReference>
<evidence type="ECO:0000259" key="4">
    <source>
        <dbReference type="Pfam" id="PF02812"/>
    </source>
</evidence>
<dbReference type="PANTHER" id="PTHR43571">
    <property type="entry name" value="NADP-SPECIFIC GLUTAMATE DEHYDROGENASE 1-RELATED"/>
    <property type="match status" value="1"/>
</dbReference>
<feature type="domain" description="Glutamate/phenylalanine/leucine/valine/L-tryptophan dehydrogenase dimerisation" evidence="4">
    <location>
        <begin position="134"/>
        <end position="232"/>
    </location>
</feature>
<dbReference type="PANTHER" id="PTHR43571:SF1">
    <property type="entry name" value="NADP-SPECIFIC GLUTAMATE DEHYDROGENASE 1-RELATED"/>
    <property type="match status" value="1"/>
</dbReference>
<dbReference type="EMBL" id="BRYB01003692">
    <property type="protein sequence ID" value="GMI19175.1"/>
    <property type="molecule type" value="Genomic_DNA"/>
</dbReference>
<evidence type="ECO:0000256" key="2">
    <source>
        <dbReference type="ARBA" id="ARBA00023002"/>
    </source>
</evidence>
<sequence>MLTSSRAFVRRGVLGSAVARPLSSSAPPPASSSASRPGPRSKLGVGLTTSKQGGVHGTMKSSGAWRNKPLFRRDGDARFKTGQEAAKMLTQEAKRRDGHEEEFIGSVSSTLAALGTVFERSPKYAWVAKQLLEPERQISFRVAWIDDTGIARTNRGYRVQYSSALGCYEGGLHFGHHVNSSVLKSLGFDSIFSNAIAGFSAGAAVGGSDFNPDNKSEAEVQRFCQSYMTELSK</sequence>
<dbReference type="InterPro" id="IPR006097">
    <property type="entry name" value="Glu/Leu/Phe/Val/Trp_DH_dimer"/>
</dbReference>
<organism evidence="5 6">
    <name type="scientific">Tetraparma gracilis</name>
    <dbReference type="NCBI Taxonomy" id="2962635"/>
    <lineage>
        <taxon>Eukaryota</taxon>
        <taxon>Sar</taxon>
        <taxon>Stramenopiles</taxon>
        <taxon>Ochrophyta</taxon>
        <taxon>Bolidophyceae</taxon>
        <taxon>Parmales</taxon>
        <taxon>Triparmaceae</taxon>
        <taxon>Tetraparma</taxon>
    </lineage>
</organism>
<dbReference type="InterPro" id="IPR046346">
    <property type="entry name" value="Aminoacid_DH-like_N_sf"/>
</dbReference>
<feature type="region of interest" description="Disordered" evidence="3">
    <location>
        <begin position="19"/>
        <end position="69"/>
    </location>
</feature>